<dbReference type="InterPro" id="IPR000819">
    <property type="entry name" value="Peptidase_M17_C"/>
</dbReference>
<evidence type="ECO:0000259" key="6">
    <source>
        <dbReference type="PROSITE" id="PS00631"/>
    </source>
</evidence>
<evidence type="ECO:0000256" key="3">
    <source>
        <dbReference type="ARBA" id="ARBA00022670"/>
    </source>
</evidence>
<dbReference type="EMBL" id="SLXO01000007">
    <property type="protein sequence ID" value="TCP33411.1"/>
    <property type="molecule type" value="Genomic_DNA"/>
</dbReference>
<reference evidence="7 8" key="1">
    <citation type="submission" date="2019-03" db="EMBL/GenBank/DDBJ databases">
        <title>Genomic Encyclopedia of Type Strains, Phase IV (KMG-IV): sequencing the most valuable type-strain genomes for metagenomic binning, comparative biology and taxonomic classification.</title>
        <authorList>
            <person name="Goeker M."/>
        </authorList>
    </citation>
    <scope>NUCLEOTIDE SEQUENCE [LARGE SCALE GENOMIC DNA]</scope>
    <source>
        <strain evidence="7 8">DSM 2132</strain>
    </source>
</reference>
<sequence>MFEGSLPMTPKPETLFVAPDAAEAKGATPVRPVAAAGVEAWRKGLDAPQRRWAEMQDFKAAKGSVVTLPSAKGGLEAVALGLGEDGAEMADIWAYAALAEAVPAGVYRIDASLSGDAARHAALGWGLAQYRFERYRKAAEPVEPRRLVLPEGLALADAVAALEGLFMVRDLVNTPTEHMGPRQLADEAGILAQRHQASFRCIEGDHLLDEGFPLIHAVGRASATPPILIDLRWGRADAPKLTLVGKGVCFDSGGLDLKPSNAMRLMKKDMGGAAHALGLAHWIMTAGLDVRLRVLIPAVENAVSGNAFRPGDVLSSRAGHSVEITNTDAEGRLVLADALTYAAEDTPDLVLDFATLTGAARVALGADVPALFTADHGLSMALAQAAAAEGDPVWRLPLYAPYEEDLKSPIADMVNAAETGMAGAITAALFLQRFAADLPQWAHFDVYAYNQRNRAGRPQGGEAMALRTVFRYLADRFPAS</sequence>
<dbReference type="Pfam" id="PF00883">
    <property type="entry name" value="Peptidase_M17"/>
    <property type="match status" value="1"/>
</dbReference>
<dbReference type="CDD" id="cd00433">
    <property type="entry name" value="Peptidase_M17"/>
    <property type="match status" value="1"/>
</dbReference>
<dbReference type="InParanoid" id="A0A4R2PGY3"/>
<feature type="domain" description="Cytosol aminopeptidase" evidence="6">
    <location>
        <begin position="326"/>
        <end position="333"/>
    </location>
</feature>
<evidence type="ECO:0000313" key="8">
    <source>
        <dbReference type="Proteomes" id="UP000295399"/>
    </source>
</evidence>
<dbReference type="GO" id="GO:0006508">
    <property type="term" value="P:proteolysis"/>
    <property type="evidence" value="ECO:0007669"/>
    <property type="project" value="UniProtKB-KW"/>
</dbReference>
<evidence type="ECO:0000313" key="7">
    <source>
        <dbReference type="EMBL" id="TCP33411.1"/>
    </source>
</evidence>
<gene>
    <name evidence="7" type="ORF">EV659_10721</name>
</gene>
<keyword evidence="3" id="KW-0645">Protease</keyword>
<dbReference type="InterPro" id="IPR043472">
    <property type="entry name" value="Macro_dom-like"/>
</dbReference>
<dbReference type="PROSITE" id="PS00631">
    <property type="entry name" value="CYTOSOL_AP"/>
    <property type="match status" value="1"/>
</dbReference>
<dbReference type="GO" id="GO:0030145">
    <property type="term" value="F:manganese ion binding"/>
    <property type="evidence" value="ECO:0007669"/>
    <property type="project" value="InterPro"/>
</dbReference>
<dbReference type="FunCoup" id="A0A4R2PGY3">
    <property type="interactions" value="83"/>
</dbReference>
<organism evidence="7 8">
    <name type="scientific">Rhodothalassium salexigens DSM 2132</name>
    <dbReference type="NCBI Taxonomy" id="1188247"/>
    <lineage>
        <taxon>Bacteria</taxon>
        <taxon>Pseudomonadati</taxon>
        <taxon>Pseudomonadota</taxon>
        <taxon>Alphaproteobacteria</taxon>
        <taxon>Rhodothalassiales</taxon>
        <taxon>Rhodothalassiaceae</taxon>
        <taxon>Rhodothalassium</taxon>
    </lineage>
</organism>
<dbReference type="Gene3D" id="3.40.220.10">
    <property type="entry name" value="Leucine Aminopeptidase, subunit E, domain 1"/>
    <property type="match status" value="1"/>
</dbReference>
<dbReference type="Pfam" id="PF21337">
    <property type="entry name" value="Peptidase_M17_N_1"/>
    <property type="match status" value="1"/>
</dbReference>
<evidence type="ECO:0000256" key="5">
    <source>
        <dbReference type="ARBA" id="ARBA00023211"/>
    </source>
</evidence>
<dbReference type="InterPro" id="IPR048816">
    <property type="entry name" value="Peptidase_M17_N_1"/>
</dbReference>
<dbReference type="PRINTS" id="PR00481">
    <property type="entry name" value="LAMNOPPTDASE"/>
</dbReference>
<keyword evidence="8" id="KW-1185">Reference proteome</keyword>
<dbReference type="GO" id="GO:0070006">
    <property type="term" value="F:metalloaminopeptidase activity"/>
    <property type="evidence" value="ECO:0007669"/>
    <property type="project" value="InterPro"/>
</dbReference>
<proteinExistence type="inferred from homology"/>
<comment type="caution">
    <text evidence="7">The sequence shown here is derived from an EMBL/GenBank/DDBJ whole genome shotgun (WGS) entry which is preliminary data.</text>
</comment>
<keyword evidence="5" id="KW-0464">Manganese</keyword>
<keyword evidence="2 7" id="KW-0031">Aminopeptidase</keyword>
<accession>A0A4R2PGY3</accession>
<dbReference type="Gene3D" id="3.40.630.10">
    <property type="entry name" value="Zn peptidases"/>
    <property type="match status" value="1"/>
</dbReference>
<dbReference type="PANTHER" id="PTHR11963:SF20">
    <property type="entry name" value="PEPTIDASE B"/>
    <property type="match status" value="1"/>
</dbReference>
<evidence type="ECO:0000256" key="1">
    <source>
        <dbReference type="ARBA" id="ARBA00009528"/>
    </source>
</evidence>
<comment type="similarity">
    <text evidence="1">Belongs to the peptidase M17 family.</text>
</comment>
<protein>
    <submittedName>
        <fullName evidence="7">Leucyl aminopeptidase</fullName>
    </submittedName>
</protein>
<dbReference type="PANTHER" id="PTHR11963">
    <property type="entry name" value="LEUCINE AMINOPEPTIDASE-RELATED"/>
    <property type="match status" value="1"/>
</dbReference>
<keyword evidence="4" id="KW-0378">Hydrolase</keyword>
<evidence type="ECO:0000256" key="4">
    <source>
        <dbReference type="ARBA" id="ARBA00022801"/>
    </source>
</evidence>
<dbReference type="InterPro" id="IPR011356">
    <property type="entry name" value="Leucine_aapep/pepB"/>
</dbReference>
<dbReference type="Proteomes" id="UP000295399">
    <property type="component" value="Unassembled WGS sequence"/>
</dbReference>
<dbReference type="RefSeq" id="WP_207894076.1">
    <property type="nucleotide sequence ID" value="NZ_JACIGF010000007.1"/>
</dbReference>
<dbReference type="SUPFAM" id="SSF53187">
    <property type="entry name" value="Zn-dependent exopeptidases"/>
    <property type="match status" value="1"/>
</dbReference>
<dbReference type="AlphaFoldDB" id="A0A4R2PGY3"/>
<evidence type="ECO:0000256" key="2">
    <source>
        <dbReference type="ARBA" id="ARBA00022438"/>
    </source>
</evidence>
<dbReference type="GO" id="GO:0005737">
    <property type="term" value="C:cytoplasm"/>
    <property type="evidence" value="ECO:0007669"/>
    <property type="project" value="InterPro"/>
</dbReference>
<name>A0A4R2PGY3_RHOSA</name>
<dbReference type="SUPFAM" id="SSF52949">
    <property type="entry name" value="Macro domain-like"/>
    <property type="match status" value="1"/>
</dbReference>